<sequence length="48" mass="5156">MIVGVLAFALTAGQSARANFTPSTIQHIGSINDWQQEQNPVPFNGITN</sequence>
<dbReference type="AlphaFoldDB" id="M9R206"/>
<evidence type="ECO:0000313" key="2">
    <source>
        <dbReference type="Proteomes" id="UP000005307"/>
    </source>
</evidence>
<keyword evidence="2" id="KW-1185">Reference proteome</keyword>
<protein>
    <submittedName>
        <fullName evidence="1">Uncharacterized protein</fullName>
    </submittedName>
</protein>
<gene>
    <name evidence="1" type="ORF">OAN307_c00090</name>
</gene>
<proteinExistence type="predicted"/>
<dbReference type="STRING" id="391626.OAN307_c00090"/>
<dbReference type="HOGENOM" id="CLU_3155550_0_0_5"/>
<name>M9R206_9RHOB</name>
<accession>M9R206</accession>
<organism evidence="1 2">
    <name type="scientific">Octadecabacter antarcticus 307</name>
    <dbReference type="NCBI Taxonomy" id="391626"/>
    <lineage>
        <taxon>Bacteria</taxon>
        <taxon>Pseudomonadati</taxon>
        <taxon>Pseudomonadota</taxon>
        <taxon>Alphaproteobacteria</taxon>
        <taxon>Rhodobacterales</taxon>
        <taxon>Roseobacteraceae</taxon>
        <taxon>Octadecabacter</taxon>
    </lineage>
</organism>
<dbReference type="RefSeq" id="WP_015497857.1">
    <property type="nucleotide sequence ID" value="NC_020911.1"/>
</dbReference>
<reference evidence="1 2" key="1">
    <citation type="journal article" date="2013" name="PLoS ONE">
        <title>Poles Apart: Arctic and Antarctic Octadecabacter strains Share High Genome Plasticity and a New Type of Xanthorhodopsin.</title>
        <authorList>
            <person name="Vollmers J."/>
            <person name="Voget S."/>
            <person name="Dietrich S."/>
            <person name="Gollnow K."/>
            <person name="Smits M."/>
            <person name="Meyer K."/>
            <person name="Brinkhoff T."/>
            <person name="Simon M."/>
            <person name="Daniel R."/>
        </authorList>
    </citation>
    <scope>NUCLEOTIDE SEQUENCE [LARGE SCALE GENOMIC DNA]</scope>
    <source>
        <strain evidence="1 2">307</strain>
    </source>
</reference>
<dbReference type="KEGG" id="oat:OAN307_c00090"/>
<dbReference type="EMBL" id="CP003740">
    <property type="protein sequence ID" value="AGI65793.1"/>
    <property type="molecule type" value="Genomic_DNA"/>
</dbReference>
<dbReference type="Proteomes" id="UP000005307">
    <property type="component" value="Chromosome"/>
</dbReference>
<evidence type="ECO:0000313" key="1">
    <source>
        <dbReference type="EMBL" id="AGI65793.1"/>
    </source>
</evidence>